<dbReference type="Proteomes" id="UP000178336">
    <property type="component" value="Unassembled WGS sequence"/>
</dbReference>
<evidence type="ECO:0008006" key="3">
    <source>
        <dbReference type="Google" id="ProtNLM"/>
    </source>
</evidence>
<organism evidence="1 2">
    <name type="scientific">Candidatus Curtissbacteria bacterium RIFCSPLOWO2_01_FULL_37_9</name>
    <dbReference type="NCBI Taxonomy" id="1797724"/>
    <lineage>
        <taxon>Bacteria</taxon>
        <taxon>Candidatus Curtissiibacteriota</taxon>
    </lineage>
</organism>
<proteinExistence type="predicted"/>
<dbReference type="STRING" id="1797724.A3A48_01175"/>
<evidence type="ECO:0000313" key="1">
    <source>
        <dbReference type="EMBL" id="OGD94816.1"/>
    </source>
</evidence>
<dbReference type="EMBL" id="MFBN01000039">
    <property type="protein sequence ID" value="OGD94816.1"/>
    <property type="molecule type" value="Genomic_DNA"/>
</dbReference>
<accession>A0A1F5GSF6</accession>
<comment type="caution">
    <text evidence="1">The sequence shown here is derived from an EMBL/GenBank/DDBJ whole genome shotgun (WGS) entry which is preliminary data.</text>
</comment>
<sequence>MKETLNSGENNKRPPFIFRNPLVAHGTAYIVDKSIGDGCTPEGHQLLRKIVVRICKGDEISISHDIPDVYHGADLQIEVEGQKNIPSSGPTIFIANHTRGGPMNSIGQFFEIIKEAYVARFDVVDENVREPFIIIQKGLAKGKIIQYFTGIFYEIAGHSLNCEVVEIPRYNDKEIINGQKLKACAIDRITNGGAALWAPQGTHRDARDLCFPEKKGNGFLNRVYSEDRNVQLVPVRLIPDLQGNVKIFFGPVIVLQHIIENGGINYFTEKHLDPLGKDRTL</sequence>
<dbReference type="AlphaFoldDB" id="A0A1F5GSF6"/>
<evidence type="ECO:0000313" key="2">
    <source>
        <dbReference type="Proteomes" id="UP000178336"/>
    </source>
</evidence>
<protein>
    <recommendedName>
        <fullName evidence="3">Phospholipid/glycerol acyltransferase domain-containing protein</fullName>
    </recommendedName>
</protein>
<reference evidence="1 2" key="1">
    <citation type="journal article" date="2016" name="Nat. Commun.">
        <title>Thousands of microbial genomes shed light on interconnected biogeochemical processes in an aquifer system.</title>
        <authorList>
            <person name="Anantharaman K."/>
            <person name="Brown C.T."/>
            <person name="Hug L.A."/>
            <person name="Sharon I."/>
            <person name="Castelle C.J."/>
            <person name="Probst A.J."/>
            <person name="Thomas B.C."/>
            <person name="Singh A."/>
            <person name="Wilkins M.J."/>
            <person name="Karaoz U."/>
            <person name="Brodie E.L."/>
            <person name="Williams K.H."/>
            <person name="Hubbard S.S."/>
            <person name="Banfield J.F."/>
        </authorList>
    </citation>
    <scope>NUCLEOTIDE SEQUENCE [LARGE SCALE GENOMIC DNA]</scope>
</reference>
<name>A0A1F5GSF6_9BACT</name>
<gene>
    <name evidence="1" type="ORF">A3A48_01175</name>
</gene>